<feature type="region of interest" description="Disordered" evidence="3">
    <location>
        <begin position="1"/>
        <end position="20"/>
    </location>
</feature>
<comment type="caution">
    <text evidence="4">The sequence shown here is derived from an EMBL/GenBank/DDBJ whole genome shotgun (WGS) entry which is preliminary data.</text>
</comment>
<gene>
    <name evidence="4" type="ORF">QYF68_22310</name>
</gene>
<evidence type="ECO:0000256" key="2">
    <source>
        <dbReference type="HAMAP-Rule" id="MF_00634"/>
    </source>
</evidence>
<evidence type="ECO:0000256" key="1">
    <source>
        <dbReference type="ARBA" id="ARBA00010364"/>
    </source>
</evidence>
<dbReference type="SUPFAM" id="SSF69786">
    <property type="entry name" value="YggU-like"/>
    <property type="match status" value="1"/>
</dbReference>
<dbReference type="SMART" id="SM01152">
    <property type="entry name" value="DUF167"/>
    <property type="match status" value="1"/>
</dbReference>
<dbReference type="PANTHER" id="PTHR13420:SF7">
    <property type="entry name" value="UPF0235 PROTEIN C15ORF40"/>
    <property type="match status" value="1"/>
</dbReference>
<dbReference type="PANTHER" id="PTHR13420">
    <property type="entry name" value="UPF0235 PROTEIN C15ORF40"/>
    <property type="match status" value="1"/>
</dbReference>
<protein>
    <recommendedName>
        <fullName evidence="2">UPF0235 protein QYF68_22310</fullName>
    </recommendedName>
</protein>
<dbReference type="Gene3D" id="3.30.1200.10">
    <property type="entry name" value="YggU-like"/>
    <property type="match status" value="1"/>
</dbReference>
<dbReference type="EMBL" id="JAUHTC010000075">
    <property type="protein sequence ID" value="MDN4520531.1"/>
    <property type="molecule type" value="Genomic_DNA"/>
</dbReference>
<dbReference type="NCBIfam" id="TIGR00251">
    <property type="entry name" value="DUF167 family protein"/>
    <property type="match status" value="1"/>
</dbReference>
<evidence type="ECO:0000313" key="4">
    <source>
        <dbReference type="EMBL" id="MDN4520531.1"/>
    </source>
</evidence>
<dbReference type="InterPro" id="IPR036591">
    <property type="entry name" value="YggU-like_sf"/>
</dbReference>
<dbReference type="Pfam" id="PF02594">
    <property type="entry name" value="DUF167"/>
    <property type="match status" value="1"/>
</dbReference>
<comment type="similarity">
    <text evidence="1 2">Belongs to the UPF0235 family.</text>
</comment>
<dbReference type="Proteomes" id="UP001172687">
    <property type="component" value="Unassembled WGS sequence"/>
</dbReference>
<keyword evidence="5" id="KW-1185">Reference proteome</keyword>
<name>A0ABT8HIF8_MYCAO</name>
<dbReference type="InterPro" id="IPR003746">
    <property type="entry name" value="DUF167"/>
</dbReference>
<evidence type="ECO:0000313" key="5">
    <source>
        <dbReference type="Proteomes" id="UP001172687"/>
    </source>
</evidence>
<organism evidence="4 5">
    <name type="scientific">Mycolicibacterium austroafricanum</name>
    <name type="common">Mycobacterium austroafricanum</name>
    <dbReference type="NCBI Taxonomy" id="39687"/>
    <lineage>
        <taxon>Bacteria</taxon>
        <taxon>Bacillati</taxon>
        <taxon>Actinomycetota</taxon>
        <taxon>Actinomycetes</taxon>
        <taxon>Mycobacteriales</taxon>
        <taxon>Mycobacteriaceae</taxon>
        <taxon>Mycolicibacterium</taxon>
    </lineage>
</organism>
<reference evidence="4" key="1">
    <citation type="submission" date="2023-07" db="EMBL/GenBank/DDBJ databases">
        <title>Degradation of tert-butanol by M. austroafricanum TBA100.</title>
        <authorList>
            <person name="Helbich S."/>
            <person name="Vainshtein Y."/>
        </authorList>
    </citation>
    <scope>NUCLEOTIDE SEQUENCE</scope>
    <source>
        <strain evidence="4">TBA100</strain>
    </source>
</reference>
<sequence length="75" mass="7925">MSDVVSVHVKPGSKKGPLVESGPAGELTVYVRERAVDGKANAAVIRLLAEHFGVPRSLVELTGGASSRIKRFRIG</sequence>
<dbReference type="HAMAP" id="MF_00634">
    <property type="entry name" value="UPF0235"/>
    <property type="match status" value="1"/>
</dbReference>
<accession>A0ABT8HIF8</accession>
<proteinExistence type="inferred from homology"/>
<evidence type="ECO:0000256" key="3">
    <source>
        <dbReference type="SAM" id="MobiDB-lite"/>
    </source>
</evidence>
<dbReference type="RefSeq" id="WP_208676538.1">
    <property type="nucleotide sequence ID" value="NZ_CP070380.1"/>
</dbReference>